<dbReference type="InterPro" id="IPR036291">
    <property type="entry name" value="NAD(P)-bd_dom_sf"/>
</dbReference>
<keyword evidence="3" id="KW-1185">Reference proteome</keyword>
<protein>
    <recommendedName>
        <fullName evidence="1">NAD-dependent epimerase/dehydratase domain-containing protein</fullName>
    </recommendedName>
</protein>
<dbReference type="OrthoDB" id="4414717at2"/>
<organism evidence="2 3">
    <name type="scientific">Amycolatopsis cihanbeyliensis</name>
    <dbReference type="NCBI Taxonomy" id="1128664"/>
    <lineage>
        <taxon>Bacteria</taxon>
        <taxon>Bacillati</taxon>
        <taxon>Actinomycetota</taxon>
        <taxon>Actinomycetes</taxon>
        <taxon>Pseudonocardiales</taxon>
        <taxon>Pseudonocardiaceae</taxon>
        <taxon>Amycolatopsis</taxon>
    </lineage>
</organism>
<dbReference type="PANTHER" id="PTHR43781:SF1">
    <property type="entry name" value="SACCHAROPINE DEHYDROGENASE"/>
    <property type="match status" value="1"/>
</dbReference>
<comment type="caution">
    <text evidence="2">The sequence shown here is derived from an EMBL/GenBank/DDBJ whole genome shotgun (WGS) entry which is preliminary data.</text>
</comment>
<dbReference type="InterPro" id="IPR001509">
    <property type="entry name" value="Epimerase_deHydtase"/>
</dbReference>
<dbReference type="PANTHER" id="PTHR43781">
    <property type="entry name" value="SACCHAROPINE DEHYDROGENASE"/>
    <property type="match status" value="1"/>
</dbReference>
<reference evidence="2 3" key="1">
    <citation type="submission" date="2019-06" db="EMBL/GenBank/DDBJ databases">
        <title>Sequencing the genomes of 1000 actinobacteria strains.</title>
        <authorList>
            <person name="Klenk H.-P."/>
        </authorList>
    </citation>
    <scope>NUCLEOTIDE SEQUENCE [LARGE SCALE GENOMIC DNA]</scope>
    <source>
        <strain evidence="2 3">DSM 45679</strain>
    </source>
</reference>
<feature type="domain" description="NAD-dependent epimerase/dehydratase" evidence="1">
    <location>
        <begin position="4"/>
        <end position="76"/>
    </location>
</feature>
<proteinExistence type="predicted"/>
<evidence type="ECO:0000313" key="3">
    <source>
        <dbReference type="Proteomes" id="UP000320876"/>
    </source>
</evidence>
<dbReference type="Gene3D" id="3.40.50.720">
    <property type="entry name" value="NAD(P)-binding Rossmann-like Domain"/>
    <property type="match status" value="1"/>
</dbReference>
<accession>A0A542DBV8</accession>
<dbReference type="AlphaFoldDB" id="A0A542DBV8"/>
<dbReference type="SUPFAM" id="SSF51735">
    <property type="entry name" value="NAD(P)-binding Rossmann-fold domains"/>
    <property type="match status" value="1"/>
</dbReference>
<dbReference type="EMBL" id="VFML01000001">
    <property type="protein sequence ID" value="TQJ00543.1"/>
    <property type="molecule type" value="Genomic_DNA"/>
</dbReference>
<evidence type="ECO:0000313" key="2">
    <source>
        <dbReference type="EMBL" id="TQJ00543.1"/>
    </source>
</evidence>
<sequence>MNAIAVVGASGQVGTRTARILRDLGAGPLRLSTRDTEGRRTVDVHDPASLDRFARGCRIVVNCAGPSHAVGDRVARAALRAGAGYVDAAGDDAVYAALGRVGTGGHRVVLSAGLQPGLTGLLPRWAAAGELDTVHGLRVYLGVLDEFTAAAADDFLHAAADGTSEPLAAWRGGTRRSGALTRRDEATLPFLPGPVTLLPALSTESERLARALGLVEGDWYTALTGEHVRAAFGRVRTLDRAEAVAALRRASGLDLAGREPHVLLLVQVDGTRGDGPGIRTVLLRGRGNGELTGAVTALATLAVDRAEVPPGTHFAADVLDPAITIQRLTAAGIAEPVVFDTGIERLASIEEGVL</sequence>
<name>A0A542DBV8_AMYCI</name>
<gene>
    <name evidence="2" type="ORF">FB471_0171</name>
</gene>
<evidence type="ECO:0000259" key="1">
    <source>
        <dbReference type="Pfam" id="PF01370"/>
    </source>
</evidence>
<dbReference type="Proteomes" id="UP000320876">
    <property type="component" value="Unassembled WGS sequence"/>
</dbReference>
<dbReference type="RefSeq" id="WP_141995462.1">
    <property type="nucleotide sequence ID" value="NZ_VFML01000001.1"/>
</dbReference>
<dbReference type="Pfam" id="PF01370">
    <property type="entry name" value="Epimerase"/>
    <property type="match status" value="1"/>
</dbReference>